<protein>
    <submittedName>
        <fullName evidence="2">Uncharacterized protein</fullName>
    </submittedName>
</protein>
<gene>
    <name evidence="2" type="ORF">J2W61_004819</name>
</gene>
<evidence type="ECO:0000256" key="1">
    <source>
        <dbReference type="SAM" id="Phobius"/>
    </source>
</evidence>
<evidence type="ECO:0000313" key="3">
    <source>
        <dbReference type="Proteomes" id="UP001265315"/>
    </source>
</evidence>
<name>A0AAW8M0K1_AGRTU</name>
<keyword evidence="1" id="KW-1133">Transmembrane helix</keyword>
<feature type="transmembrane region" description="Helical" evidence="1">
    <location>
        <begin position="16"/>
        <end position="34"/>
    </location>
</feature>
<accession>A0AAW8M0K1</accession>
<dbReference type="Proteomes" id="UP001265315">
    <property type="component" value="Unassembled WGS sequence"/>
</dbReference>
<dbReference type="EMBL" id="JAVDSW010000006">
    <property type="protein sequence ID" value="MDR6704944.1"/>
    <property type="molecule type" value="Genomic_DNA"/>
</dbReference>
<feature type="transmembrane region" description="Helical" evidence="1">
    <location>
        <begin position="40"/>
        <end position="59"/>
    </location>
</feature>
<sequence length="80" mass="8889">MRTLAFSTSLSKQYDFGMVFFAAIGEVLLIVFEGRSDSDAWLTPVLSLSLMLFACGNALRGRKMVSWLRSVNDRAGSCEF</sequence>
<dbReference type="AlphaFoldDB" id="A0AAW8M0K1"/>
<proteinExistence type="predicted"/>
<comment type="caution">
    <text evidence="2">The sequence shown here is derived from an EMBL/GenBank/DDBJ whole genome shotgun (WGS) entry which is preliminary data.</text>
</comment>
<organism evidence="2 3">
    <name type="scientific">Agrobacterium tumefaciens</name>
    <dbReference type="NCBI Taxonomy" id="358"/>
    <lineage>
        <taxon>Bacteria</taxon>
        <taxon>Pseudomonadati</taxon>
        <taxon>Pseudomonadota</taxon>
        <taxon>Alphaproteobacteria</taxon>
        <taxon>Hyphomicrobiales</taxon>
        <taxon>Rhizobiaceae</taxon>
        <taxon>Rhizobium/Agrobacterium group</taxon>
        <taxon>Agrobacterium</taxon>
        <taxon>Agrobacterium tumefaciens complex</taxon>
    </lineage>
</organism>
<dbReference type="RefSeq" id="WP_236773435.1">
    <property type="nucleotide sequence ID" value="NZ_JAGIPM010000007.1"/>
</dbReference>
<keyword evidence="1" id="KW-0472">Membrane</keyword>
<keyword evidence="1" id="KW-0812">Transmembrane</keyword>
<reference evidence="2" key="1">
    <citation type="submission" date="2023-07" db="EMBL/GenBank/DDBJ databases">
        <title>Sorghum-associated microbial communities from plants grown in Nebraska, USA.</title>
        <authorList>
            <person name="Schachtman D."/>
        </authorList>
    </citation>
    <scope>NUCLEOTIDE SEQUENCE</scope>
    <source>
        <strain evidence="2">1457</strain>
    </source>
</reference>
<evidence type="ECO:0000313" key="2">
    <source>
        <dbReference type="EMBL" id="MDR6704944.1"/>
    </source>
</evidence>